<dbReference type="AlphaFoldDB" id="A0A0K2TTA3"/>
<name>A0A0K2TTA3_LEPSM</name>
<reference evidence="1" key="1">
    <citation type="submission" date="2014-05" db="EMBL/GenBank/DDBJ databases">
        <authorList>
            <person name="Chronopoulou M."/>
        </authorList>
    </citation>
    <scope>NUCLEOTIDE SEQUENCE</scope>
    <source>
        <tissue evidence="1">Whole organism</tissue>
    </source>
</reference>
<accession>A0A0K2TTA3</accession>
<organism evidence="1">
    <name type="scientific">Lepeophtheirus salmonis</name>
    <name type="common">Salmon louse</name>
    <name type="synonym">Caligus salmonis</name>
    <dbReference type="NCBI Taxonomy" id="72036"/>
    <lineage>
        <taxon>Eukaryota</taxon>
        <taxon>Metazoa</taxon>
        <taxon>Ecdysozoa</taxon>
        <taxon>Arthropoda</taxon>
        <taxon>Crustacea</taxon>
        <taxon>Multicrustacea</taxon>
        <taxon>Hexanauplia</taxon>
        <taxon>Copepoda</taxon>
        <taxon>Siphonostomatoida</taxon>
        <taxon>Caligidae</taxon>
        <taxon>Lepeophtheirus</taxon>
    </lineage>
</organism>
<evidence type="ECO:0000313" key="1">
    <source>
        <dbReference type="EMBL" id="CDW28636.1"/>
    </source>
</evidence>
<dbReference type="EMBL" id="HACA01011275">
    <property type="protein sequence ID" value="CDW28636.1"/>
    <property type="molecule type" value="Transcribed_RNA"/>
</dbReference>
<proteinExistence type="predicted"/>
<protein>
    <submittedName>
        <fullName evidence="1">Uncharacterized protein</fullName>
    </submittedName>
</protein>
<sequence>MTLVLFNEYVKELCVPGIDSLLRITDSLTFSLSSPIQLERSTRKRFFPCLTILFKSFKNLQKKCQGGS</sequence>